<keyword evidence="2" id="KW-1185">Reference proteome</keyword>
<evidence type="ECO:0000313" key="2">
    <source>
        <dbReference type="Proteomes" id="UP001148662"/>
    </source>
</evidence>
<gene>
    <name evidence="1" type="ORF">NM688_g8131</name>
</gene>
<evidence type="ECO:0000313" key="1">
    <source>
        <dbReference type="EMBL" id="KAJ3527392.1"/>
    </source>
</evidence>
<proteinExistence type="predicted"/>
<protein>
    <submittedName>
        <fullName evidence="1">Uncharacterized protein</fullName>
    </submittedName>
</protein>
<name>A0ACC1RWX0_9APHY</name>
<dbReference type="Proteomes" id="UP001148662">
    <property type="component" value="Unassembled WGS sequence"/>
</dbReference>
<organism evidence="1 2">
    <name type="scientific">Phlebia brevispora</name>
    <dbReference type="NCBI Taxonomy" id="194682"/>
    <lineage>
        <taxon>Eukaryota</taxon>
        <taxon>Fungi</taxon>
        <taxon>Dikarya</taxon>
        <taxon>Basidiomycota</taxon>
        <taxon>Agaricomycotina</taxon>
        <taxon>Agaricomycetes</taxon>
        <taxon>Polyporales</taxon>
        <taxon>Meruliaceae</taxon>
        <taxon>Phlebia</taxon>
    </lineage>
</organism>
<dbReference type="EMBL" id="JANHOG010002091">
    <property type="protein sequence ID" value="KAJ3527392.1"/>
    <property type="molecule type" value="Genomic_DNA"/>
</dbReference>
<sequence length="389" mass="45202">MDSQEQLTLNRRCHRRGDCENAATMRCSGCKKVWYCSAHCQRVDWTFHIFHCRPNIRIRSSYHLIRACCDDLLPTDPQTLVDYGFARLNDGHDTGMLLGVYQGLYLIQAQRDELDPRALDKWMREGSLVQHIKDAFEQLPPEKRGGYYAWFLQNQWVLDGSPIPIHNTARAVADRMEKTLWDVLGPTRKAQLATWPTEKKICVLLYRGLLSDFHPSPINSPEEYISFGFCVARGLYAEMVIARLYKQLLSCCLFEEFCDAFEGSSLIALMEKHNVISHRDSLPRHFEHVMRSRLTHESVWDLKQYLYGENKHKLAPAVLVDYGFINCKQPDELHELTAVYKVAFDHEDFDEMELHGPCVRGQVLEYIGRFQTLSKEKKQKLVRLMQPSA</sequence>
<accession>A0ACC1RWX0</accession>
<comment type="caution">
    <text evidence="1">The sequence shown here is derived from an EMBL/GenBank/DDBJ whole genome shotgun (WGS) entry which is preliminary data.</text>
</comment>
<reference evidence="1" key="1">
    <citation type="submission" date="2022-07" db="EMBL/GenBank/DDBJ databases">
        <title>Genome Sequence of Phlebia brevispora.</title>
        <authorList>
            <person name="Buettner E."/>
        </authorList>
    </citation>
    <scope>NUCLEOTIDE SEQUENCE</scope>
    <source>
        <strain evidence="1">MPL23</strain>
    </source>
</reference>